<comment type="function">
    <text evidence="1">Functions in two distinct reactions of the de novo folate biosynthetic pathway. Catalyzes the addition of a glutamate residue to dihydropteroate (7,8-dihydropteroate or H2Pte) to form dihydrofolate (7,8-dihydrofolate monoglutamate or H2Pte-Glu). Also catalyzes successive additions of L-glutamate to tetrahydrofolate or 10-formyltetrahydrofolate or 5,10-methylenetetrahydrofolate, leading to folylpolyglutamate derivatives.</text>
</comment>
<keyword evidence="9" id="KW-0479">Metal-binding</keyword>
<evidence type="ECO:0000256" key="13">
    <source>
        <dbReference type="ARBA" id="ARBA00022909"/>
    </source>
</evidence>
<dbReference type="InterPro" id="IPR004101">
    <property type="entry name" value="Mur_ligase_C"/>
</dbReference>
<comment type="similarity">
    <text evidence="4 21">Belongs to the folylpolyglutamate synthase family.</text>
</comment>
<feature type="domain" description="Mur ligase C-terminal" evidence="22">
    <location>
        <begin position="283"/>
        <end position="406"/>
    </location>
</feature>
<evidence type="ECO:0000256" key="15">
    <source>
        <dbReference type="ARBA" id="ARBA00030592"/>
    </source>
</evidence>
<dbReference type="GO" id="GO:0046654">
    <property type="term" value="P:tetrahydrofolate biosynthetic process"/>
    <property type="evidence" value="ECO:0007669"/>
    <property type="project" value="UniProtKB-UniPathway"/>
</dbReference>
<evidence type="ECO:0000256" key="3">
    <source>
        <dbReference type="ARBA" id="ARBA00005150"/>
    </source>
</evidence>
<dbReference type="PANTHER" id="PTHR11136">
    <property type="entry name" value="FOLYLPOLYGLUTAMATE SYNTHASE-RELATED"/>
    <property type="match status" value="1"/>
</dbReference>
<dbReference type="GO" id="GO:0046872">
    <property type="term" value="F:metal ion binding"/>
    <property type="evidence" value="ECO:0007669"/>
    <property type="project" value="UniProtKB-KW"/>
</dbReference>
<dbReference type="AlphaFoldDB" id="F3L1A6"/>
<dbReference type="Gene3D" id="3.40.1190.10">
    <property type="entry name" value="Mur-like, catalytic domain"/>
    <property type="match status" value="1"/>
</dbReference>
<keyword evidence="8 21" id="KW-0436">Ligase</keyword>
<dbReference type="GO" id="GO:0005524">
    <property type="term" value="F:ATP binding"/>
    <property type="evidence" value="ECO:0007669"/>
    <property type="project" value="UniProtKB-KW"/>
</dbReference>
<keyword evidence="13" id="KW-0289">Folate biosynthesis</keyword>
<feature type="domain" description="Mur ligase central" evidence="23">
    <location>
        <begin position="46"/>
        <end position="176"/>
    </location>
</feature>
<dbReference type="Pfam" id="PF08245">
    <property type="entry name" value="Mur_ligase_M"/>
    <property type="match status" value="1"/>
</dbReference>
<dbReference type="eggNOG" id="COG0285">
    <property type="taxonomic scope" value="Bacteria"/>
</dbReference>
<dbReference type="InterPro" id="IPR036615">
    <property type="entry name" value="Mur_ligase_C_dom_sf"/>
</dbReference>
<evidence type="ECO:0000256" key="1">
    <source>
        <dbReference type="ARBA" id="ARBA00002714"/>
    </source>
</evidence>
<evidence type="ECO:0000256" key="5">
    <source>
        <dbReference type="ARBA" id="ARBA00013023"/>
    </source>
</evidence>
<evidence type="ECO:0000256" key="8">
    <source>
        <dbReference type="ARBA" id="ARBA00022598"/>
    </source>
</evidence>
<evidence type="ECO:0000256" key="11">
    <source>
        <dbReference type="ARBA" id="ARBA00022840"/>
    </source>
</evidence>
<dbReference type="GO" id="GO:0004326">
    <property type="term" value="F:tetrahydrofolylpolyglutamate synthase activity"/>
    <property type="evidence" value="ECO:0007669"/>
    <property type="project" value="UniProtKB-EC"/>
</dbReference>
<evidence type="ECO:0000259" key="23">
    <source>
        <dbReference type="Pfam" id="PF08245"/>
    </source>
</evidence>
<evidence type="ECO:0000256" key="14">
    <source>
        <dbReference type="ARBA" id="ARBA00030048"/>
    </source>
</evidence>
<comment type="catalytic activity">
    <reaction evidence="18">
        <text>10-formyltetrahydrofolyl-(gamma-L-Glu)(n) + L-glutamate + ATP = 10-formyltetrahydrofolyl-(gamma-L-Glu)(n+1) + ADP + phosphate + H(+)</text>
        <dbReference type="Rhea" id="RHEA:51904"/>
        <dbReference type="Rhea" id="RHEA-COMP:13088"/>
        <dbReference type="Rhea" id="RHEA-COMP:14300"/>
        <dbReference type="ChEBI" id="CHEBI:15378"/>
        <dbReference type="ChEBI" id="CHEBI:29985"/>
        <dbReference type="ChEBI" id="CHEBI:30616"/>
        <dbReference type="ChEBI" id="CHEBI:43474"/>
        <dbReference type="ChEBI" id="CHEBI:134413"/>
        <dbReference type="ChEBI" id="CHEBI:456216"/>
        <dbReference type="EC" id="6.3.2.17"/>
    </reaction>
</comment>
<dbReference type="InterPro" id="IPR013221">
    <property type="entry name" value="Mur_ligase_cen"/>
</dbReference>
<evidence type="ECO:0000256" key="19">
    <source>
        <dbReference type="ARBA" id="ARBA00049035"/>
    </source>
</evidence>
<dbReference type="RefSeq" id="WP_009575480.1">
    <property type="nucleotide sequence ID" value="NZ_AEIG01000027.1"/>
</dbReference>
<evidence type="ECO:0000256" key="9">
    <source>
        <dbReference type="ARBA" id="ARBA00022723"/>
    </source>
</evidence>
<comment type="pathway">
    <text evidence="2">Cofactor biosynthesis; tetrahydrofolate biosynthesis; 7,8-dihydrofolate from 2-amino-4-hydroxy-6-hydroxymethyl-7,8-dihydropteridine diphosphate and 4-aminobenzoate: step 2/2.</text>
</comment>
<dbReference type="UniPathway" id="UPA00077">
    <property type="reaction ID" value="UER00157"/>
</dbReference>
<gene>
    <name evidence="24" type="ORF">IMCC3088_1182</name>
</gene>
<dbReference type="SUPFAM" id="SSF53244">
    <property type="entry name" value="MurD-like peptide ligases, peptide-binding domain"/>
    <property type="match status" value="1"/>
</dbReference>
<keyword evidence="10 21" id="KW-0547">Nucleotide-binding</keyword>
<evidence type="ECO:0000313" key="24">
    <source>
        <dbReference type="EMBL" id="EGG29894.1"/>
    </source>
</evidence>
<dbReference type="NCBIfam" id="TIGR01499">
    <property type="entry name" value="folC"/>
    <property type="match status" value="1"/>
</dbReference>
<evidence type="ECO:0000256" key="18">
    <source>
        <dbReference type="ARBA" id="ARBA00047808"/>
    </source>
</evidence>
<name>F3L1A6_9GAMM</name>
<dbReference type="Proteomes" id="UP000005615">
    <property type="component" value="Unassembled WGS sequence"/>
</dbReference>
<dbReference type="STRING" id="2518989.IMCC3088_1182"/>
<evidence type="ECO:0000256" key="4">
    <source>
        <dbReference type="ARBA" id="ARBA00008276"/>
    </source>
</evidence>
<accession>F3L1A6</accession>
<comment type="catalytic activity">
    <reaction evidence="19">
        <text>(6R)-5,10-methylenetetrahydrofolyl-(gamma-L-Glu)(n) + L-glutamate + ATP = (6R)-5,10-methylenetetrahydrofolyl-(gamma-L-Glu)(n+1) + ADP + phosphate + H(+)</text>
        <dbReference type="Rhea" id="RHEA:51912"/>
        <dbReference type="Rhea" id="RHEA-COMP:13257"/>
        <dbReference type="Rhea" id="RHEA-COMP:13258"/>
        <dbReference type="ChEBI" id="CHEBI:15378"/>
        <dbReference type="ChEBI" id="CHEBI:29985"/>
        <dbReference type="ChEBI" id="CHEBI:30616"/>
        <dbReference type="ChEBI" id="CHEBI:43474"/>
        <dbReference type="ChEBI" id="CHEBI:136572"/>
        <dbReference type="ChEBI" id="CHEBI:456216"/>
        <dbReference type="EC" id="6.3.2.17"/>
    </reaction>
</comment>
<evidence type="ECO:0000256" key="12">
    <source>
        <dbReference type="ARBA" id="ARBA00022842"/>
    </source>
</evidence>
<dbReference type="Pfam" id="PF02875">
    <property type="entry name" value="Mur_ligase_C"/>
    <property type="match status" value="1"/>
</dbReference>
<organism evidence="24 25">
    <name type="scientific">Aequoribacter fuscus</name>
    <dbReference type="NCBI Taxonomy" id="2518989"/>
    <lineage>
        <taxon>Bacteria</taxon>
        <taxon>Pseudomonadati</taxon>
        <taxon>Pseudomonadota</taxon>
        <taxon>Gammaproteobacteria</taxon>
        <taxon>Cellvibrionales</taxon>
        <taxon>Halieaceae</taxon>
        <taxon>Aequoribacter</taxon>
    </lineage>
</organism>
<dbReference type="EC" id="6.3.2.12" evidence="5"/>
<dbReference type="EC" id="6.3.2.17" evidence="6"/>
<evidence type="ECO:0000256" key="6">
    <source>
        <dbReference type="ARBA" id="ARBA00013025"/>
    </source>
</evidence>
<protein>
    <recommendedName>
        <fullName evidence="7">Dihydrofolate synthase/folylpolyglutamate synthase</fullName>
        <ecNumber evidence="5">6.3.2.12</ecNumber>
        <ecNumber evidence="6">6.3.2.17</ecNumber>
    </recommendedName>
    <alternativeName>
        <fullName evidence="16">Folylpoly-gamma-glutamate synthetase-dihydrofolate synthetase</fullName>
    </alternativeName>
    <alternativeName>
        <fullName evidence="14">Folylpolyglutamate synthetase</fullName>
    </alternativeName>
    <alternativeName>
        <fullName evidence="15">Tetrahydrofolylpolyglutamate synthase</fullName>
    </alternativeName>
</protein>
<dbReference type="EMBL" id="AEIG01000027">
    <property type="protein sequence ID" value="EGG29894.1"/>
    <property type="molecule type" value="Genomic_DNA"/>
</dbReference>
<keyword evidence="12" id="KW-0460">Magnesium</keyword>
<comment type="pathway">
    <text evidence="3">Cofactor biosynthesis; tetrahydrofolylpolyglutamate biosynthesis.</text>
</comment>
<evidence type="ECO:0000256" key="16">
    <source>
        <dbReference type="ARBA" id="ARBA00032510"/>
    </source>
</evidence>
<evidence type="ECO:0000256" key="21">
    <source>
        <dbReference type="PIRNR" id="PIRNR001563"/>
    </source>
</evidence>
<dbReference type="PIRSF" id="PIRSF001563">
    <property type="entry name" value="Folylpolyglu_synth"/>
    <property type="match status" value="1"/>
</dbReference>
<evidence type="ECO:0000256" key="17">
    <source>
        <dbReference type="ARBA" id="ARBA00047493"/>
    </source>
</evidence>
<comment type="catalytic activity">
    <reaction evidence="17">
        <text>(6S)-5,6,7,8-tetrahydrofolyl-(gamma-L-Glu)(n) + L-glutamate + ATP = (6S)-5,6,7,8-tetrahydrofolyl-(gamma-L-Glu)(n+1) + ADP + phosphate + H(+)</text>
        <dbReference type="Rhea" id="RHEA:10580"/>
        <dbReference type="Rhea" id="RHEA-COMP:14738"/>
        <dbReference type="Rhea" id="RHEA-COMP:14740"/>
        <dbReference type="ChEBI" id="CHEBI:15378"/>
        <dbReference type="ChEBI" id="CHEBI:29985"/>
        <dbReference type="ChEBI" id="CHEBI:30616"/>
        <dbReference type="ChEBI" id="CHEBI:43474"/>
        <dbReference type="ChEBI" id="CHEBI:141005"/>
        <dbReference type="ChEBI" id="CHEBI:456216"/>
        <dbReference type="EC" id="6.3.2.17"/>
    </reaction>
</comment>
<evidence type="ECO:0000256" key="7">
    <source>
        <dbReference type="ARBA" id="ARBA00019357"/>
    </source>
</evidence>
<dbReference type="Gene3D" id="3.90.190.20">
    <property type="entry name" value="Mur ligase, C-terminal domain"/>
    <property type="match status" value="1"/>
</dbReference>
<dbReference type="GO" id="GO:0046656">
    <property type="term" value="P:folic acid biosynthetic process"/>
    <property type="evidence" value="ECO:0007669"/>
    <property type="project" value="UniProtKB-KW"/>
</dbReference>
<proteinExistence type="inferred from homology"/>
<reference evidence="24 25" key="1">
    <citation type="journal article" date="2011" name="J. Bacteriol.">
        <title>Genome sequence of strain IMCC3088, a proteorhodopsin-containing marine bacterium belonging to the OM60/NOR5 clade.</title>
        <authorList>
            <person name="Jang Y."/>
            <person name="Oh H.M."/>
            <person name="Kang I."/>
            <person name="Lee K."/>
            <person name="Yang S.J."/>
            <person name="Cho J.C."/>
        </authorList>
    </citation>
    <scope>NUCLEOTIDE SEQUENCE [LARGE SCALE GENOMIC DNA]</scope>
    <source>
        <strain evidence="24 25">IMCC3088</strain>
    </source>
</reference>
<dbReference type="PANTHER" id="PTHR11136:SF0">
    <property type="entry name" value="DIHYDROFOLATE SYNTHETASE-RELATED"/>
    <property type="match status" value="1"/>
</dbReference>
<dbReference type="OrthoDB" id="9809356at2"/>
<dbReference type="SUPFAM" id="SSF53623">
    <property type="entry name" value="MurD-like peptide ligases, catalytic domain"/>
    <property type="match status" value="1"/>
</dbReference>
<keyword evidence="25" id="KW-1185">Reference proteome</keyword>
<dbReference type="GO" id="GO:0008841">
    <property type="term" value="F:dihydrofolate synthase activity"/>
    <property type="evidence" value="ECO:0007669"/>
    <property type="project" value="UniProtKB-EC"/>
</dbReference>
<dbReference type="GO" id="GO:0005737">
    <property type="term" value="C:cytoplasm"/>
    <property type="evidence" value="ECO:0007669"/>
    <property type="project" value="TreeGrafter"/>
</dbReference>
<evidence type="ECO:0000313" key="25">
    <source>
        <dbReference type="Proteomes" id="UP000005615"/>
    </source>
</evidence>
<evidence type="ECO:0000256" key="2">
    <source>
        <dbReference type="ARBA" id="ARBA00004799"/>
    </source>
</evidence>
<evidence type="ECO:0000259" key="22">
    <source>
        <dbReference type="Pfam" id="PF02875"/>
    </source>
</evidence>
<comment type="caution">
    <text evidence="24">The sequence shown here is derived from an EMBL/GenBank/DDBJ whole genome shotgun (WGS) entry which is preliminary data.</text>
</comment>
<evidence type="ECO:0000256" key="10">
    <source>
        <dbReference type="ARBA" id="ARBA00022741"/>
    </source>
</evidence>
<comment type="catalytic activity">
    <reaction evidence="20">
        <text>7,8-dihydropteroate + L-glutamate + ATP = 7,8-dihydrofolate + ADP + phosphate + H(+)</text>
        <dbReference type="Rhea" id="RHEA:23584"/>
        <dbReference type="ChEBI" id="CHEBI:15378"/>
        <dbReference type="ChEBI" id="CHEBI:17839"/>
        <dbReference type="ChEBI" id="CHEBI:29985"/>
        <dbReference type="ChEBI" id="CHEBI:30616"/>
        <dbReference type="ChEBI" id="CHEBI:43474"/>
        <dbReference type="ChEBI" id="CHEBI:57451"/>
        <dbReference type="ChEBI" id="CHEBI:456216"/>
        <dbReference type="EC" id="6.3.2.12"/>
    </reaction>
</comment>
<sequence>MPAKTLEAWLGHLEHAHSKPIDLSLERAAEVAARLGLCPAGKILTVAGTNGKGSTVATVNALLRAQGVAVGVFTSPHIVSFNERIVINDKLASDAAIVDAFEAIEQARGDISLTYYEFSALAAAFIFQRAQVDVWILEVGLGGRLDAVNIFDADVAVVTSIDLDHQEYLGDTRELIAIEKAGVARAGAPCVVAESNLPRTLLPELNRIGAVTVCVNTDYELRFDALHWSGAWQSSEGHISLTNLPRSALLPSNLAAGVQAVLCLGYGLPGNASAVLTSLQVPGRREIRDVQNRTVLVDVAHNPAAIKALAEFVEARFAPKTCRAVFSAMIDKDTGTMFALAADTVSHWYLPNQSHNPRVAKALELKAILQNATGHGAKCYDTVAHACEAMWQESEQDDLLLIIGSFTTVAAFEVWARQTEN</sequence>
<keyword evidence="11 21" id="KW-0067">ATP-binding</keyword>
<dbReference type="InterPro" id="IPR001645">
    <property type="entry name" value="Folylpolyglutamate_synth"/>
</dbReference>
<evidence type="ECO:0000256" key="20">
    <source>
        <dbReference type="ARBA" id="ARBA00049161"/>
    </source>
</evidence>
<dbReference type="InterPro" id="IPR036565">
    <property type="entry name" value="Mur-like_cat_sf"/>
</dbReference>